<comment type="caution">
    <text evidence="7">The sequence shown here is derived from an EMBL/GenBank/DDBJ whole genome shotgun (WGS) entry which is preliminary data.</text>
</comment>
<dbReference type="InterPro" id="IPR027417">
    <property type="entry name" value="P-loop_NTPase"/>
</dbReference>
<dbReference type="Pfam" id="PF01590">
    <property type="entry name" value="GAF"/>
    <property type="match status" value="1"/>
</dbReference>
<sequence>MTDEVWRQFVLTGSINVNVRKEILESWNRCKRLGVSYEREEVLSHIPQNDFMRRREKNRDLINAALPVMNDMFKRLKGGGYLLLLTDAEGYLIEMMADQISQKIADRSRISVGAQWTEENVGSTGLSIALRTRTAMATSGNEHYCLAFRVWDCSACPIFVNGECIGVFDVCRVGPKNDLRELYTLAVTGALAISERYQLHKTKMKEKVLSHLLTEHVSQFKESTGIISFDNLGIELYKNKPAHDFLKLLEENSLQSGSINKNILSYFGKNSVSSEVEVNEKKFLIHSEQVSDRDKPFATVIFIHPQTKEIPSESAISAIDQEFFAFNTKNSAFQQTLQTAIKVAKSDASILIQGESGVGKDFMARFIHKQSNRKNHPFTAINCAAFPRDLITTELFGYEGGAFTGAKHQGNKGKIEASNKGTIFLDEIAELPLDLQAILLRTLEEKQVVRVGGTKPIPVDVRFLAATNKNLKEMVEKGEFREDLYYRLNVFNIKIPSLRERIEDLESIIHAMLRESCEKAQRKTIVLTPEAMSAFQQYTWPGNLRELKNVIQRMVYLHDEDRLDSFHAYQFLGLDQPKEKLSEREYLLHILKKNNGNRTQTAREIGISRSALYRKLKKYNIK</sequence>
<dbReference type="InterPro" id="IPR002197">
    <property type="entry name" value="HTH_Fis"/>
</dbReference>
<evidence type="ECO:0000256" key="3">
    <source>
        <dbReference type="ARBA" id="ARBA00023015"/>
    </source>
</evidence>
<evidence type="ECO:0000256" key="5">
    <source>
        <dbReference type="ARBA" id="ARBA00023163"/>
    </source>
</evidence>
<dbReference type="SMART" id="SM00382">
    <property type="entry name" value="AAA"/>
    <property type="match status" value="1"/>
</dbReference>
<dbReference type="FunFam" id="3.40.50.300:FF:000006">
    <property type="entry name" value="DNA-binding transcriptional regulator NtrC"/>
    <property type="match status" value="1"/>
</dbReference>
<dbReference type="PANTHER" id="PTHR32071:SF57">
    <property type="entry name" value="C4-DICARBOXYLATE TRANSPORT TRANSCRIPTIONAL REGULATORY PROTEIN DCTD"/>
    <property type="match status" value="1"/>
</dbReference>
<dbReference type="Pfam" id="PF25601">
    <property type="entry name" value="AAA_lid_14"/>
    <property type="match status" value="1"/>
</dbReference>
<gene>
    <name evidence="7" type="ORF">B0I26_12415</name>
</gene>
<dbReference type="RefSeq" id="WP_181502961.1">
    <property type="nucleotide sequence ID" value="NZ_QLMH01000024.1"/>
</dbReference>
<dbReference type="Gene3D" id="1.10.8.60">
    <property type="match status" value="1"/>
</dbReference>
<dbReference type="AlphaFoldDB" id="A0A327Y376"/>
<dbReference type="Gene3D" id="3.30.450.40">
    <property type="match status" value="1"/>
</dbReference>
<dbReference type="InterPro" id="IPR003593">
    <property type="entry name" value="AAA+_ATPase"/>
</dbReference>
<dbReference type="InterPro" id="IPR025944">
    <property type="entry name" value="Sigma_54_int_dom_CS"/>
</dbReference>
<proteinExistence type="predicted"/>
<keyword evidence="8" id="KW-1185">Reference proteome</keyword>
<dbReference type="PROSITE" id="PS50045">
    <property type="entry name" value="SIGMA54_INTERACT_4"/>
    <property type="match status" value="1"/>
</dbReference>
<dbReference type="PROSITE" id="PS00676">
    <property type="entry name" value="SIGMA54_INTERACT_2"/>
    <property type="match status" value="1"/>
</dbReference>
<dbReference type="PROSITE" id="PS00675">
    <property type="entry name" value="SIGMA54_INTERACT_1"/>
    <property type="match status" value="1"/>
</dbReference>
<dbReference type="InterPro" id="IPR003018">
    <property type="entry name" value="GAF"/>
</dbReference>
<dbReference type="InterPro" id="IPR058031">
    <property type="entry name" value="AAA_lid_NorR"/>
</dbReference>
<dbReference type="InterPro" id="IPR002078">
    <property type="entry name" value="Sigma_54_int"/>
</dbReference>
<evidence type="ECO:0000313" key="7">
    <source>
        <dbReference type="EMBL" id="RAK15194.1"/>
    </source>
</evidence>
<dbReference type="InterPro" id="IPR029016">
    <property type="entry name" value="GAF-like_dom_sf"/>
</dbReference>
<dbReference type="PRINTS" id="PR01590">
    <property type="entry name" value="HTHFIS"/>
</dbReference>
<reference evidence="7 8" key="1">
    <citation type="submission" date="2018-06" db="EMBL/GenBank/DDBJ databases">
        <title>Genomic Encyclopedia of Type Strains, Phase III (KMG-III): the genomes of soil and plant-associated and newly described type strains.</title>
        <authorList>
            <person name="Whitman W."/>
        </authorList>
    </citation>
    <scope>NUCLEOTIDE SEQUENCE [LARGE SCALE GENOMIC DNA]</scope>
    <source>
        <strain evidence="7 8">CGMCC 1.8979</strain>
    </source>
</reference>
<dbReference type="PANTHER" id="PTHR32071">
    <property type="entry name" value="TRANSCRIPTIONAL REGULATORY PROTEIN"/>
    <property type="match status" value="1"/>
</dbReference>
<evidence type="ECO:0000256" key="1">
    <source>
        <dbReference type="ARBA" id="ARBA00022741"/>
    </source>
</evidence>
<evidence type="ECO:0000259" key="6">
    <source>
        <dbReference type="PROSITE" id="PS50045"/>
    </source>
</evidence>
<dbReference type="SUPFAM" id="SSF52540">
    <property type="entry name" value="P-loop containing nucleoside triphosphate hydrolases"/>
    <property type="match status" value="1"/>
</dbReference>
<dbReference type="InterPro" id="IPR009057">
    <property type="entry name" value="Homeodomain-like_sf"/>
</dbReference>
<feature type="domain" description="Sigma-54 factor interaction" evidence="6">
    <location>
        <begin position="326"/>
        <end position="556"/>
    </location>
</feature>
<dbReference type="SUPFAM" id="SSF46689">
    <property type="entry name" value="Homeodomain-like"/>
    <property type="match status" value="1"/>
</dbReference>
<dbReference type="PROSITE" id="PS00688">
    <property type="entry name" value="SIGMA54_INTERACT_3"/>
    <property type="match status" value="1"/>
</dbReference>
<accession>A0A327Y376</accession>
<dbReference type="Gene3D" id="3.40.50.300">
    <property type="entry name" value="P-loop containing nucleotide triphosphate hydrolases"/>
    <property type="match status" value="1"/>
</dbReference>
<dbReference type="CDD" id="cd00009">
    <property type="entry name" value="AAA"/>
    <property type="match status" value="1"/>
</dbReference>
<dbReference type="InterPro" id="IPR025943">
    <property type="entry name" value="Sigma_54_int_dom_ATP-bd_2"/>
</dbReference>
<keyword evidence="2" id="KW-0067">ATP-binding</keyword>
<dbReference type="GO" id="GO:0043565">
    <property type="term" value="F:sequence-specific DNA binding"/>
    <property type="evidence" value="ECO:0007669"/>
    <property type="project" value="InterPro"/>
</dbReference>
<evidence type="ECO:0000256" key="4">
    <source>
        <dbReference type="ARBA" id="ARBA00023125"/>
    </source>
</evidence>
<dbReference type="GO" id="GO:0005524">
    <property type="term" value="F:ATP binding"/>
    <property type="evidence" value="ECO:0007669"/>
    <property type="project" value="UniProtKB-KW"/>
</dbReference>
<keyword evidence="5" id="KW-0804">Transcription</keyword>
<dbReference type="EMBL" id="QLMH01000024">
    <property type="protein sequence ID" value="RAK15194.1"/>
    <property type="molecule type" value="Genomic_DNA"/>
</dbReference>
<evidence type="ECO:0000313" key="8">
    <source>
        <dbReference type="Proteomes" id="UP000248555"/>
    </source>
</evidence>
<evidence type="ECO:0000256" key="2">
    <source>
        <dbReference type="ARBA" id="ARBA00022840"/>
    </source>
</evidence>
<keyword evidence="4" id="KW-0238">DNA-binding</keyword>
<keyword evidence="1" id="KW-0547">Nucleotide-binding</keyword>
<dbReference type="Pfam" id="PF02954">
    <property type="entry name" value="HTH_8"/>
    <property type="match status" value="1"/>
</dbReference>
<dbReference type="Gene3D" id="1.10.10.60">
    <property type="entry name" value="Homeodomain-like"/>
    <property type="match status" value="1"/>
</dbReference>
<organism evidence="7 8">
    <name type="scientific">Paranoxybacillus vitaminiphilus</name>
    <dbReference type="NCBI Taxonomy" id="581036"/>
    <lineage>
        <taxon>Bacteria</taxon>
        <taxon>Bacillati</taxon>
        <taxon>Bacillota</taxon>
        <taxon>Bacilli</taxon>
        <taxon>Bacillales</taxon>
        <taxon>Anoxybacillaceae</taxon>
        <taxon>Paranoxybacillus</taxon>
    </lineage>
</organism>
<name>A0A327Y376_9BACL</name>
<dbReference type="InterPro" id="IPR025662">
    <property type="entry name" value="Sigma_54_int_dom_ATP-bd_1"/>
</dbReference>
<keyword evidence="3" id="KW-0805">Transcription regulation</keyword>
<dbReference type="GO" id="GO:0006355">
    <property type="term" value="P:regulation of DNA-templated transcription"/>
    <property type="evidence" value="ECO:0007669"/>
    <property type="project" value="InterPro"/>
</dbReference>
<protein>
    <submittedName>
        <fullName evidence="7">Transcriptional regulator of acetoin/glycerol metabolism</fullName>
    </submittedName>
</protein>
<dbReference type="Pfam" id="PF00158">
    <property type="entry name" value="Sigma54_activat"/>
    <property type="match status" value="1"/>
</dbReference>
<dbReference type="Proteomes" id="UP000248555">
    <property type="component" value="Unassembled WGS sequence"/>
</dbReference>